<gene>
    <name evidence="1" type="ORF">WM2015_2342</name>
</gene>
<dbReference type="Gene3D" id="1.25.40.10">
    <property type="entry name" value="Tetratricopeptide repeat domain"/>
    <property type="match status" value="1"/>
</dbReference>
<keyword evidence="2" id="KW-1185">Reference proteome</keyword>
<protein>
    <submittedName>
        <fullName evidence="1">Uncharacterized protein</fullName>
    </submittedName>
</protein>
<accession>A0A0K0XYG6</accession>
<evidence type="ECO:0000313" key="1">
    <source>
        <dbReference type="EMBL" id="AKS42705.1"/>
    </source>
</evidence>
<organism evidence="1 2">
    <name type="scientific">Wenzhouxiangella marina</name>
    <dbReference type="NCBI Taxonomy" id="1579979"/>
    <lineage>
        <taxon>Bacteria</taxon>
        <taxon>Pseudomonadati</taxon>
        <taxon>Pseudomonadota</taxon>
        <taxon>Gammaproteobacteria</taxon>
        <taxon>Chromatiales</taxon>
        <taxon>Wenzhouxiangellaceae</taxon>
        <taxon>Wenzhouxiangella</taxon>
    </lineage>
</organism>
<dbReference type="InterPro" id="IPR011990">
    <property type="entry name" value="TPR-like_helical_dom_sf"/>
</dbReference>
<sequence>MKPAFHALILAAILAAFMNPLARAQGDDAHQWVQVEQQIRSALQNASNPVDARRLWSELGQVLERQRRYEEAIEAYRNAGDTMAMGRAEENLRTMRENARIEAENRHIREMEAERRRLEEELRELGGPPPR</sequence>
<name>A0A0K0XYG6_9GAMM</name>
<proteinExistence type="predicted"/>
<dbReference type="EMBL" id="CP012154">
    <property type="protein sequence ID" value="AKS42705.1"/>
    <property type="molecule type" value="Genomic_DNA"/>
</dbReference>
<reference evidence="1 2" key="1">
    <citation type="submission" date="2015-07" db="EMBL/GenBank/DDBJ databases">
        <authorList>
            <person name="Noorani M."/>
        </authorList>
    </citation>
    <scope>NUCLEOTIDE SEQUENCE [LARGE SCALE GENOMIC DNA]</scope>
    <source>
        <strain evidence="1 2">KCTC 42284</strain>
    </source>
</reference>
<dbReference type="Proteomes" id="UP000066624">
    <property type="component" value="Chromosome"/>
</dbReference>
<dbReference type="AlphaFoldDB" id="A0A0K0XYG6"/>
<dbReference type="KEGG" id="wma:WM2015_2342"/>
<dbReference type="SUPFAM" id="SSF48452">
    <property type="entry name" value="TPR-like"/>
    <property type="match status" value="1"/>
</dbReference>
<evidence type="ECO:0000313" key="2">
    <source>
        <dbReference type="Proteomes" id="UP000066624"/>
    </source>
</evidence>
<dbReference type="RefSeq" id="WP_049726245.1">
    <property type="nucleotide sequence ID" value="NZ_CP012154.1"/>
</dbReference>